<comment type="function">
    <text evidence="4">Poorly processive, error-prone DNA polymerase involved in untargeted mutagenesis. Copies undamaged DNA at stalled replication forks, which arise in vivo from mismatched or misaligned primer ends. These misaligned primers can be extended by PolIV. Exhibits no 3'-5' exonuclease (proofreading) activity. May be involved in translesional synthesis, in conjunction with the beta clamp from PolIII.</text>
</comment>
<comment type="similarity">
    <text evidence="1 4">Belongs to the DNA polymerase type-Y family.</text>
</comment>
<feature type="binding site" evidence="4">
    <location>
        <position position="9"/>
    </location>
    <ligand>
        <name>Mg(2+)</name>
        <dbReference type="ChEBI" id="CHEBI:18420"/>
    </ligand>
</feature>
<keyword evidence="4" id="KW-0479">Metal-binding</keyword>
<name>A0A0S4LEG9_9BACT</name>
<dbReference type="InterPro" id="IPR024728">
    <property type="entry name" value="PolY_HhH_motif"/>
</dbReference>
<proteinExistence type="inferred from homology"/>
<dbReference type="Gene3D" id="3.40.1170.60">
    <property type="match status" value="1"/>
</dbReference>
<keyword evidence="4" id="KW-0227">DNA damage</keyword>
<dbReference type="GO" id="GO:0005737">
    <property type="term" value="C:cytoplasm"/>
    <property type="evidence" value="ECO:0007669"/>
    <property type="project" value="UniProtKB-SubCell"/>
</dbReference>
<dbReference type="GO" id="GO:0006281">
    <property type="term" value="P:DNA repair"/>
    <property type="evidence" value="ECO:0007669"/>
    <property type="project" value="UniProtKB-UniRule"/>
</dbReference>
<dbReference type="GO" id="GO:0003887">
    <property type="term" value="F:DNA-directed DNA polymerase activity"/>
    <property type="evidence" value="ECO:0007669"/>
    <property type="project" value="UniProtKB-UniRule"/>
</dbReference>
<accession>A0A0S4LEG9</accession>
<dbReference type="InterPro" id="IPR043502">
    <property type="entry name" value="DNA/RNA_pol_sf"/>
</dbReference>
<keyword evidence="4 6" id="KW-0548">Nucleotidyltransferase</keyword>
<dbReference type="InterPro" id="IPR036775">
    <property type="entry name" value="DNA_pol_Y-fam_lit_finger_sf"/>
</dbReference>
<evidence type="ECO:0000256" key="2">
    <source>
        <dbReference type="ARBA" id="ARBA00022457"/>
    </source>
</evidence>
<evidence type="ECO:0000256" key="1">
    <source>
        <dbReference type="ARBA" id="ARBA00010945"/>
    </source>
</evidence>
<dbReference type="NCBIfam" id="NF002677">
    <property type="entry name" value="PRK02406.1"/>
    <property type="match status" value="1"/>
</dbReference>
<dbReference type="GO" id="GO:0042276">
    <property type="term" value="P:error-prone translesion synthesis"/>
    <property type="evidence" value="ECO:0007669"/>
    <property type="project" value="TreeGrafter"/>
</dbReference>
<dbReference type="Gene3D" id="3.30.70.270">
    <property type="match status" value="1"/>
</dbReference>
<keyword evidence="4" id="KW-0234">DNA repair</keyword>
<dbReference type="RefSeq" id="WP_090748589.1">
    <property type="nucleotide sequence ID" value="NZ_CZQA01000008.1"/>
</dbReference>
<evidence type="ECO:0000259" key="5">
    <source>
        <dbReference type="PROSITE" id="PS50173"/>
    </source>
</evidence>
<evidence type="ECO:0000313" key="7">
    <source>
        <dbReference type="Proteomes" id="UP000199032"/>
    </source>
</evidence>
<dbReference type="InterPro" id="IPR022880">
    <property type="entry name" value="DNApol_IV"/>
</dbReference>
<gene>
    <name evidence="6" type="primary">dbh</name>
    <name evidence="4" type="synonym">dinB</name>
    <name evidence="6" type="ORF">COMA1_20589</name>
</gene>
<dbReference type="OrthoDB" id="9808813at2"/>
<keyword evidence="3 4" id="KW-0239">DNA-directed DNA polymerase</keyword>
<dbReference type="Gene3D" id="1.10.150.20">
    <property type="entry name" value="5' to 3' exonuclease, C-terminal subdomain"/>
    <property type="match status" value="1"/>
</dbReference>
<dbReference type="InterPro" id="IPR043128">
    <property type="entry name" value="Rev_trsase/Diguanyl_cyclase"/>
</dbReference>
<keyword evidence="4" id="KW-0963">Cytoplasm</keyword>
<keyword evidence="4" id="KW-0238">DNA-binding</keyword>
<comment type="subcellular location">
    <subcellularLocation>
        <location evidence="4">Cytoplasm</location>
    </subcellularLocation>
</comment>
<dbReference type="Pfam" id="PF00817">
    <property type="entry name" value="IMS"/>
    <property type="match status" value="1"/>
</dbReference>
<dbReference type="InterPro" id="IPR001126">
    <property type="entry name" value="UmuC"/>
</dbReference>
<feature type="binding site" evidence="4">
    <location>
        <position position="115"/>
    </location>
    <ligand>
        <name>Mg(2+)</name>
        <dbReference type="ChEBI" id="CHEBI:18420"/>
    </ligand>
</feature>
<dbReference type="Proteomes" id="UP000199032">
    <property type="component" value="Unassembled WGS sequence"/>
</dbReference>
<feature type="active site" evidence="4">
    <location>
        <position position="116"/>
    </location>
</feature>
<dbReference type="GO" id="GO:0003684">
    <property type="term" value="F:damaged DNA binding"/>
    <property type="evidence" value="ECO:0007669"/>
    <property type="project" value="InterPro"/>
</dbReference>
<keyword evidence="4 6" id="KW-0808">Transferase</keyword>
<evidence type="ECO:0000256" key="3">
    <source>
        <dbReference type="ARBA" id="ARBA00022932"/>
    </source>
</evidence>
<dbReference type="PROSITE" id="PS50173">
    <property type="entry name" value="UMUC"/>
    <property type="match status" value="1"/>
</dbReference>
<dbReference type="Pfam" id="PF11798">
    <property type="entry name" value="IMS_HHH"/>
    <property type="match status" value="1"/>
</dbReference>
<evidence type="ECO:0000313" key="6">
    <source>
        <dbReference type="EMBL" id="CUS36003.1"/>
    </source>
</evidence>
<protein>
    <recommendedName>
        <fullName evidence="4">DNA polymerase IV</fullName>
        <shortName evidence="4">Pol IV</shortName>
        <ecNumber evidence="4">2.7.7.7</ecNumber>
    </recommendedName>
</protein>
<dbReference type="GO" id="GO:0000287">
    <property type="term" value="F:magnesium ion binding"/>
    <property type="evidence" value="ECO:0007669"/>
    <property type="project" value="UniProtKB-UniRule"/>
</dbReference>
<dbReference type="EC" id="2.7.7.7" evidence="4"/>
<keyword evidence="4" id="KW-0235">DNA replication</keyword>
<dbReference type="SUPFAM" id="SSF100879">
    <property type="entry name" value="Lesion bypass DNA polymerase (Y-family), little finger domain"/>
    <property type="match status" value="1"/>
</dbReference>
<dbReference type="STRING" id="1742972.COMA1_20589"/>
<dbReference type="HAMAP" id="MF_01113">
    <property type="entry name" value="DNApol_IV"/>
    <property type="match status" value="1"/>
</dbReference>
<dbReference type="SUPFAM" id="SSF56672">
    <property type="entry name" value="DNA/RNA polymerases"/>
    <property type="match status" value="1"/>
</dbReference>
<dbReference type="Gene3D" id="3.30.1490.100">
    <property type="entry name" value="DNA polymerase, Y-family, little finger domain"/>
    <property type="match status" value="1"/>
</dbReference>
<dbReference type="InterPro" id="IPR050116">
    <property type="entry name" value="DNA_polymerase-Y"/>
</dbReference>
<reference evidence="6 7" key="1">
    <citation type="submission" date="2015-10" db="EMBL/GenBank/DDBJ databases">
        <authorList>
            <person name="Gilbert D.G."/>
        </authorList>
    </citation>
    <scope>NUCLEOTIDE SEQUENCE [LARGE SCALE GENOMIC DNA]</scope>
    <source>
        <strain evidence="6">COMA1</strain>
    </source>
</reference>
<keyword evidence="7" id="KW-1185">Reference proteome</keyword>
<organism evidence="6 7">
    <name type="scientific">Candidatus Nitrospira nitrosa</name>
    <dbReference type="NCBI Taxonomy" id="1742972"/>
    <lineage>
        <taxon>Bacteria</taxon>
        <taxon>Pseudomonadati</taxon>
        <taxon>Nitrospirota</taxon>
        <taxon>Nitrospiria</taxon>
        <taxon>Nitrospirales</taxon>
        <taxon>Nitrospiraceae</taxon>
        <taxon>Nitrospira</taxon>
    </lineage>
</organism>
<dbReference type="GO" id="GO:0006261">
    <property type="term" value="P:DNA-templated DNA replication"/>
    <property type="evidence" value="ECO:0007669"/>
    <property type="project" value="UniProtKB-UniRule"/>
</dbReference>
<feature type="site" description="Substrate discrimination" evidence="4">
    <location>
        <position position="14"/>
    </location>
</feature>
<dbReference type="Pfam" id="PF11799">
    <property type="entry name" value="IMS_C"/>
    <property type="match status" value="1"/>
</dbReference>
<evidence type="ECO:0000256" key="4">
    <source>
        <dbReference type="HAMAP-Rule" id="MF_01113"/>
    </source>
</evidence>
<comment type="subunit">
    <text evidence="4">Monomer.</text>
</comment>
<comment type="cofactor">
    <cofactor evidence="4">
        <name>Mg(2+)</name>
        <dbReference type="ChEBI" id="CHEBI:18420"/>
    </cofactor>
    <text evidence="4">Binds 2 magnesium ions per subunit.</text>
</comment>
<feature type="domain" description="UmuC" evidence="5">
    <location>
        <begin position="5"/>
        <end position="196"/>
    </location>
</feature>
<dbReference type="CDD" id="cd03586">
    <property type="entry name" value="PolY_Pol_IV_kappa"/>
    <property type="match status" value="1"/>
</dbReference>
<dbReference type="PANTHER" id="PTHR11076">
    <property type="entry name" value="DNA REPAIR POLYMERASE UMUC / TRANSFERASE FAMILY MEMBER"/>
    <property type="match status" value="1"/>
</dbReference>
<keyword evidence="4" id="KW-0460">Magnesium</keyword>
<dbReference type="PANTHER" id="PTHR11076:SF33">
    <property type="entry name" value="DNA POLYMERASE KAPPA"/>
    <property type="match status" value="1"/>
</dbReference>
<sequence length="364" mass="40154">MVRIIAHLDMDAFFAAIEERDTPALRGIPLVVGADPLGGKGRGVVSTSNYLARAYGIHSATPISTAWRLSEAARRAGRPAVAFVSVDMPKYARVSDEIMGIVRRFIPVVEQASIDETYGDLSFTESYRAATSLSRELKAAIHRAVRLTASVGIGPNKLIAKIASGMSKPDGLTVVCEEEVESFLAPLPLRAIPGIGPKTEALLARQGFTCVQDMKSLTASQLDELLGKRGVDLYEKIRGRDITPLEEYAEIKSISEQHTFEADTLDSQRLLMELELLGQGVVERLQQEGFQSFRTVVLTVRFADFKTTSRAHTMAEPAGDMATLRREVLRLLMPFLDRRENPHRQLIRLLGIRVEKLVCSIPLV</sequence>
<dbReference type="InterPro" id="IPR017961">
    <property type="entry name" value="DNA_pol_Y-fam_little_finger"/>
</dbReference>
<keyword evidence="2 4" id="KW-0515">Mutator protein</keyword>
<comment type="catalytic activity">
    <reaction evidence="4">
        <text>DNA(n) + a 2'-deoxyribonucleoside 5'-triphosphate = DNA(n+1) + diphosphate</text>
        <dbReference type="Rhea" id="RHEA:22508"/>
        <dbReference type="Rhea" id="RHEA-COMP:17339"/>
        <dbReference type="Rhea" id="RHEA-COMP:17340"/>
        <dbReference type="ChEBI" id="CHEBI:33019"/>
        <dbReference type="ChEBI" id="CHEBI:61560"/>
        <dbReference type="ChEBI" id="CHEBI:173112"/>
        <dbReference type="EC" id="2.7.7.7"/>
    </reaction>
</comment>
<dbReference type="AlphaFoldDB" id="A0A0S4LEG9"/>
<dbReference type="EMBL" id="CZQA01000008">
    <property type="protein sequence ID" value="CUS36003.1"/>
    <property type="molecule type" value="Genomic_DNA"/>
</dbReference>